<sequence>MAVFDASVGAEVFGVPSAPNSPPVAGAVGVVVVVGVPDDVVADGKLKAGGAGFSADVAGVENKDPVACVVVVGVDAGPANNLVSHLLLLLDSSQLAYHHQCSQKASRAECWSGSLLAAPPNNTPPAAPVCCVDAVVSRAWKICRQRERWSEAL</sequence>
<dbReference type="VEuPathDB" id="FungiDB:CIHG_06807"/>
<evidence type="ECO:0000313" key="1">
    <source>
        <dbReference type="EMBL" id="KMU89007.1"/>
    </source>
</evidence>
<gene>
    <name evidence="1" type="ORF">CIHG_06807</name>
</gene>
<organism evidence="1 2">
    <name type="scientific">Coccidioides immitis H538.4</name>
    <dbReference type="NCBI Taxonomy" id="396776"/>
    <lineage>
        <taxon>Eukaryota</taxon>
        <taxon>Fungi</taxon>
        <taxon>Dikarya</taxon>
        <taxon>Ascomycota</taxon>
        <taxon>Pezizomycotina</taxon>
        <taxon>Eurotiomycetes</taxon>
        <taxon>Eurotiomycetidae</taxon>
        <taxon>Onygenales</taxon>
        <taxon>Onygenaceae</taxon>
        <taxon>Coccidioides</taxon>
    </lineage>
</organism>
<dbReference type="EMBL" id="DS017009">
    <property type="protein sequence ID" value="KMU89007.1"/>
    <property type="molecule type" value="Genomic_DNA"/>
</dbReference>
<evidence type="ECO:0000313" key="2">
    <source>
        <dbReference type="Proteomes" id="UP000054563"/>
    </source>
</evidence>
<proteinExistence type="predicted"/>
<reference evidence="2" key="1">
    <citation type="journal article" date="2010" name="Genome Res.">
        <title>Population genomic sequencing of Coccidioides fungi reveals recent hybridization and transposon control.</title>
        <authorList>
            <person name="Neafsey D.E."/>
            <person name="Barker B.M."/>
            <person name="Sharpton T.J."/>
            <person name="Stajich J.E."/>
            <person name="Park D.J."/>
            <person name="Whiston E."/>
            <person name="Hung C.-Y."/>
            <person name="McMahan C."/>
            <person name="White J."/>
            <person name="Sykes S."/>
            <person name="Heiman D."/>
            <person name="Young S."/>
            <person name="Zeng Q."/>
            <person name="Abouelleil A."/>
            <person name="Aftuck L."/>
            <person name="Bessette D."/>
            <person name="Brown A."/>
            <person name="FitzGerald M."/>
            <person name="Lui A."/>
            <person name="Macdonald J.P."/>
            <person name="Priest M."/>
            <person name="Orbach M.J."/>
            <person name="Galgiani J.N."/>
            <person name="Kirkland T.N."/>
            <person name="Cole G.T."/>
            <person name="Birren B.W."/>
            <person name="Henn M.R."/>
            <person name="Taylor J.W."/>
            <person name="Rounsley S.D."/>
        </authorList>
    </citation>
    <scope>NUCLEOTIDE SEQUENCE [LARGE SCALE GENOMIC DNA]</scope>
    <source>
        <strain evidence="2">H538.4</strain>
    </source>
</reference>
<dbReference type="AlphaFoldDB" id="A0A0J8RW21"/>
<accession>A0A0J8RW21</accession>
<name>A0A0J8RW21_COCIT</name>
<dbReference type="Proteomes" id="UP000054563">
    <property type="component" value="Unassembled WGS sequence"/>
</dbReference>
<protein>
    <submittedName>
        <fullName evidence="1">Uncharacterized protein</fullName>
    </submittedName>
</protein>